<feature type="domain" description="SWIM-type" evidence="7">
    <location>
        <begin position="909"/>
        <end position="956"/>
    </location>
</feature>
<dbReference type="Pfam" id="PF03101">
    <property type="entry name" value="FAR1"/>
    <property type="match status" value="1"/>
</dbReference>
<feature type="region of interest" description="Disordered" evidence="6">
    <location>
        <begin position="412"/>
        <end position="431"/>
    </location>
</feature>
<protein>
    <submittedName>
        <fullName evidence="9 10">Protein FAR1-RELATED SEQUENCE 12-like isoform X1</fullName>
    </submittedName>
</protein>
<dbReference type="PANTHER" id="PTHR31669">
    <property type="entry name" value="PROTEIN FAR1-RELATED SEQUENCE 10-RELATED"/>
    <property type="match status" value="1"/>
</dbReference>
<feature type="region of interest" description="Disordered" evidence="6">
    <location>
        <begin position="1046"/>
        <end position="1115"/>
    </location>
</feature>
<dbReference type="Proteomes" id="UP001515500">
    <property type="component" value="Chromosome 19"/>
</dbReference>
<feature type="region of interest" description="Disordered" evidence="6">
    <location>
        <begin position="310"/>
        <end position="346"/>
    </location>
</feature>
<evidence type="ECO:0000313" key="10">
    <source>
        <dbReference type="RefSeq" id="XP_039146421.1"/>
    </source>
</evidence>
<evidence type="ECO:0000256" key="2">
    <source>
        <dbReference type="ARBA" id="ARBA00022723"/>
    </source>
</evidence>
<dbReference type="InterPro" id="IPR031052">
    <property type="entry name" value="FHY3/FAR1"/>
</dbReference>
<dbReference type="InterPro" id="IPR006564">
    <property type="entry name" value="Znf_PMZ"/>
</dbReference>
<evidence type="ECO:0000256" key="4">
    <source>
        <dbReference type="ARBA" id="ARBA00022833"/>
    </source>
</evidence>
<dbReference type="GeneID" id="120283757"/>
<accession>A0AB40D294</accession>
<gene>
    <name evidence="9 10" type="primary">LOC120283757</name>
</gene>
<sequence length="1254" mass="140930">MVMISEISNNEEVKLDEEDSLKNCDGPGDQELEEAQKSEEKPGEPEEIPPVGPGGETLDQTPITVAVSDSALPPPPPPPPLPPPLPPSLPLPPPVADPGSAGGKTFYNEYALRVAYIMRNYIHMSHINAATATSNGAASGGDSPVEGCGAVMEVIRTTTGRWAVARFVVEHTHTLSPPVDPAGTLAGVIPVVGMEFESISMAKALYQTYSEKMGFKCKTGAGRRSRDNRTLVMQRFYCSKGSYPPSKRQQPDPEEVERKQRMMHMPYRKIAPKPLKEGDLVVIPDESPKEGTLVVEGNDCSAGEDVGLVEKEGEVEEKDSVKKPGEREGDHKKHKEGGKVPLVSNPGQSRLLRELGIRVSRYSHEERRDIISKYMKKRNGRQAVDRSIKIPSRQALAERRQRGIGGKFLSKEELETQPSNRLEETTEDEAEVSAEDIVKAGGVPIVGMVFDNEDKAYEYYVNYAGNVGFSVRKGWWDKSSKNITRSRVYVCSREGFRPKNVENEGKRSRPETRTGCPARMAIKITSSNKYRVTEFVPDHNHQLAAPLDIQLLRSQKLPVKAQPGCESSNLIPTGYKNYVRSNRMKEMRRGDAGAVLAYLQKMKGDNPSFYYAIQVDEDDQMTNVFWADAKSIMDYHYFGDVVCFDTSYKMNEYGRPFALFLGVNHHKQIIIFGAALLYDESVESFKWLFETFKMAMCGKNPKTILMEQCAAVMDAVTAVWPGTVQRLCLWHLYQNVIKLLNYTVQDSETFAHDFSQCLYDFEEEDEFVSAWNMMLDKYDLKGNEWLAKLYGEKEKWASVYGRGAFCGDMEYTLRGENLKDVLKEHLSLEKDLSSFFKEYEKLLDERRSAEIEADYHANQTTQRIPPLQLLWQTASAYTPAAFDMFRREFDLFMNCVVFIRVEVGTLSQYEVTVREKTKGHIVRFDSSNVSVTCSCNKFKYVGIQCCHVLKVLDLKNIKELPPQFILKRWRKDAKVENMRENHEFGLDGDLSSSVSQRYSSLCRILYKIAARASENSEAFALMVNHSDQVLEQVETILQTALVEKTLPPNNSKAQPQKVVGSANFSHDNNENQRISGRKKKEGVVRRRPHGVLEPSKRQKGQNGQSNELETSTIDVEQPVTLDSIPLQPRIPSNQFLTSSHFMQAPYVPGHHQFGLGTTQGFHAMTQFNQDTSAVALQQQPFHGGAHLNQDSSLSQIVLSELTKATDLIGVSVMTAVQPFPTPDMHSLQFVAGNPQLDHQTGDQGHCAVPVWDFL</sequence>
<evidence type="ECO:0000256" key="6">
    <source>
        <dbReference type="SAM" id="MobiDB-lite"/>
    </source>
</evidence>
<feature type="compositionally biased region" description="Basic and acidic residues" evidence="6">
    <location>
        <begin position="34"/>
        <end position="44"/>
    </location>
</feature>
<organism evidence="8 10">
    <name type="scientific">Dioscorea cayennensis subsp. rotundata</name>
    <name type="common">White Guinea yam</name>
    <name type="synonym">Dioscorea rotundata</name>
    <dbReference type="NCBI Taxonomy" id="55577"/>
    <lineage>
        <taxon>Eukaryota</taxon>
        <taxon>Viridiplantae</taxon>
        <taxon>Streptophyta</taxon>
        <taxon>Embryophyta</taxon>
        <taxon>Tracheophyta</taxon>
        <taxon>Spermatophyta</taxon>
        <taxon>Magnoliopsida</taxon>
        <taxon>Liliopsida</taxon>
        <taxon>Dioscoreales</taxon>
        <taxon>Dioscoreaceae</taxon>
        <taxon>Dioscorea</taxon>
    </lineage>
</organism>
<keyword evidence="2" id="KW-0479">Metal-binding</keyword>
<dbReference type="GO" id="GO:0008270">
    <property type="term" value="F:zinc ion binding"/>
    <property type="evidence" value="ECO:0007669"/>
    <property type="project" value="UniProtKB-KW"/>
</dbReference>
<feature type="region of interest" description="Disordered" evidence="6">
    <location>
        <begin position="239"/>
        <end position="258"/>
    </location>
</feature>
<comment type="similarity">
    <text evidence="1">Belongs to the FHY3/FAR1 family.</text>
</comment>
<dbReference type="GO" id="GO:0006355">
    <property type="term" value="P:regulation of DNA-templated transcription"/>
    <property type="evidence" value="ECO:0007669"/>
    <property type="project" value="InterPro"/>
</dbReference>
<dbReference type="PROSITE" id="PS50966">
    <property type="entry name" value="ZF_SWIM"/>
    <property type="match status" value="1"/>
</dbReference>
<evidence type="ECO:0000256" key="1">
    <source>
        <dbReference type="ARBA" id="ARBA00005889"/>
    </source>
</evidence>
<proteinExistence type="inferred from homology"/>
<evidence type="ECO:0000259" key="7">
    <source>
        <dbReference type="PROSITE" id="PS50966"/>
    </source>
</evidence>
<keyword evidence="4" id="KW-0862">Zinc</keyword>
<dbReference type="Pfam" id="PF10551">
    <property type="entry name" value="MULE"/>
    <property type="match status" value="1"/>
</dbReference>
<feature type="compositionally biased region" description="Polar residues" evidence="6">
    <location>
        <begin position="1"/>
        <end position="10"/>
    </location>
</feature>
<keyword evidence="3 5" id="KW-0863">Zinc-finger</keyword>
<dbReference type="SMART" id="SM00575">
    <property type="entry name" value="ZnF_PMZ"/>
    <property type="match status" value="1"/>
</dbReference>
<dbReference type="InterPro" id="IPR004330">
    <property type="entry name" value="FAR1_DNA_bnd_dom"/>
</dbReference>
<dbReference type="RefSeq" id="XP_039146421.1">
    <property type="nucleotide sequence ID" value="XM_039290487.1"/>
</dbReference>
<dbReference type="InterPro" id="IPR007527">
    <property type="entry name" value="Znf_SWIM"/>
</dbReference>
<evidence type="ECO:0000256" key="3">
    <source>
        <dbReference type="ARBA" id="ARBA00022771"/>
    </source>
</evidence>
<dbReference type="InterPro" id="IPR018289">
    <property type="entry name" value="MULE_transposase_dom"/>
</dbReference>
<dbReference type="Pfam" id="PF04434">
    <property type="entry name" value="SWIM"/>
    <property type="match status" value="1"/>
</dbReference>
<dbReference type="AlphaFoldDB" id="A0AB40D294"/>
<feature type="region of interest" description="Disordered" evidence="6">
    <location>
        <begin position="1"/>
        <end position="97"/>
    </location>
</feature>
<feature type="compositionally biased region" description="Basic residues" evidence="6">
    <location>
        <begin position="1075"/>
        <end position="1089"/>
    </location>
</feature>
<dbReference type="PANTHER" id="PTHR31669:SF162">
    <property type="entry name" value="PROTEIN FAR1-RELATED SEQUENCE"/>
    <property type="match status" value="1"/>
</dbReference>
<name>A0AB40D294_DIOCR</name>
<reference evidence="9 10" key="1">
    <citation type="submission" date="2025-04" db="UniProtKB">
        <authorList>
            <consortium name="RefSeq"/>
        </authorList>
    </citation>
    <scope>IDENTIFICATION</scope>
</reference>
<evidence type="ECO:0000313" key="8">
    <source>
        <dbReference type="Proteomes" id="UP001515500"/>
    </source>
</evidence>
<evidence type="ECO:0000313" key="9">
    <source>
        <dbReference type="RefSeq" id="XP_039146420.1"/>
    </source>
</evidence>
<feature type="compositionally biased region" description="Pro residues" evidence="6">
    <location>
        <begin position="72"/>
        <end position="96"/>
    </location>
</feature>
<dbReference type="RefSeq" id="XP_039146420.1">
    <property type="nucleotide sequence ID" value="XM_039290486.1"/>
</dbReference>
<evidence type="ECO:0000256" key="5">
    <source>
        <dbReference type="PROSITE-ProRule" id="PRU00325"/>
    </source>
</evidence>
<feature type="compositionally biased region" description="Polar residues" evidence="6">
    <location>
        <begin position="1062"/>
        <end position="1074"/>
    </location>
</feature>
<feature type="compositionally biased region" description="Polar residues" evidence="6">
    <location>
        <begin position="1100"/>
        <end position="1114"/>
    </location>
</feature>
<feature type="compositionally biased region" description="Basic and acidic residues" evidence="6">
    <location>
        <begin position="310"/>
        <end position="331"/>
    </location>
</feature>
<keyword evidence="8" id="KW-1185">Reference proteome</keyword>